<feature type="compositionally biased region" description="Basic and acidic residues" evidence="1">
    <location>
        <begin position="191"/>
        <end position="200"/>
    </location>
</feature>
<gene>
    <name evidence="3" type="ORF">FLSS-27_0014</name>
</gene>
<feature type="compositionally biased region" description="Acidic residues" evidence="1">
    <location>
        <begin position="173"/>
        <end position="190"/>
    </location>
</feature>
<proteinExistence type="predicted"/>
<feature type="region of interest" description="Disordered" evidence="1">
    <location>
        <begin position="173"/>
        <end position="200"/>
    </location>
</feature>
<feature type="transmembrane region" description="Helical" evidence="2">
    <location>
        <begin position="12"/>
        <end position="36"/>
    </location>
</feature>
<sequence length="200" mass="22392">MNNLKDRFLQLSYVLLSLLWLAIAAGFIGYAFGFFSDFGLKSFLASRAGTLLLYGIGALAALIGLYFLRKFIASYRTLLSFVQESDFGDIHISHYAVKELTSEILKRRLNLSSFRTNLSQSSDGVHIEVYAKIHSKADIGELGEKVQEILRKEIPDKTGLTVGRVDFYTQGVEEEENQATGEPEESEVEDITLKGDNDEH</sequence>
<protein>
    <submittedName>
        <fullName evidence="3">Membrane protein</fullName>
    </submittedName>
</protein>
<dbReference type="AlphaFoldDB" id="M1PQN3"/>
<evidence type="ECO:0000313" key="3">
    <source>
        <dbReference type="EMBL" id="AGF93465.1"/>
    </source>
</evidence>
<reference evidence="3" key="1">
    <citation type="journal article" date="2013" name="Syst. Appl. Microbiol.">
        <title>New insights into the archaeal diversity of a hypersaline microbial mat obtained by a metagenomic approach.</title>
        <authorList>
            <person name="Lopez-Lopez A."/>
            <person name="Richter M."/>
            <person name="Pena A."/>
            <person name="Tamames J."/>
            <person name="Rossello-Mora R."/>
        </authorList>
    </citation>
    <scope>NUCLEOTIDE SEQUENCE</scope>
</reference>
<evidence type="ECO:0000256" key="1">
    <source>
        <dbReference type="SAM" id="MobiDB-lite"/>
    </source>
</evidence>
<feature type="transmembrane region" description="Helical" evidence="2">
    <location>
        <begin position="48"/>
        <end position="68"/>
    </location>
</feature>
<name>M1PQN3_9ZZZZ</name>
<keyword evidence="2" id="KW-1133">Transmembrane helix</keyword>
<organism evidence="3">
    <name type="scientific">uncultured organism</name>
    <dbReference type="NCBI Taxonomy" id="155900"/>
    <lineage>
        <taxon>unclassified sequences</taxon>
        <taxon>environmental samples</taxon>
    </lineage>
</organism>
<accession>M1PQN3</accession>
<keyword evidence="2" id="KW-0472">Membrane</keyword>
<evidence type="ECO:0000256" key="2">
    <source>
        <dbReference type="SAM" id="Phobius"/>
    </source>
</evidence>
<dbReference type="EMBL" id="JX684093">
    <property type="protein sequence ID" value="AGF93465.1"/>
    <property type="molecule type" value="Genomic_DNA"/>
</dbReference>
<keyword evidence="2" id="KW-0812">Transmembrane</keyword>